<feature type="domain" description="Fimbrial-type adhesion" evidence="2">
    <location>
        <begin position="28"/>
        <end position="180"/>
    </location>
</feature>
<dbReference type="InterPro" id="IPR008966">
    <property type="entry name" value="Adhesion_dom_sf"/>
</dbReference>
<name>A0A483K6L5_9ENTR</name>
<comment type="caution">
    <text evidence="3">The sequence shown here is derived from an EMBL/GenBank/DDBJ whole genome shotgun (WGS) entry which is preliminary data.</text>
</comment>
<dbReference type="InterPro" id="IPR000259">
    <property type="entry name" value="Adhesion_dom_fimbrial"/>
</dbReference>
<protein>
    <submittedName>
        <fullName evidence="3">Type 1 fimbrial protein</fullName>
    </submittedName>
</protein>
<dbReference type="InterPro" id="IPR050263">
    <property type="entry name" value="Bact_Fimbrial_Adh_Pro"/>
</dbReference>
<organism evidence="3">
    <name type="scientific">Klebsiella quasipneumoniae</name>
    <dbReference type="NCBI Taxonomy" id="1463165"/>
    <lineage>
        <taxon>Bacteria</taxon>
        <taxon>Pseudomonadati</taxon>
        <taxon>Pseudomonadota</taxon>
        <taxon>Gammaproteobacteria</taxon>
        <taxon>Enterobacterales</taxon>
        <taxon>Enterobacteriaceae</taxon>
        <taxon>Klebsiella/Raoultella group</taxon>
        <taxon>Klebsiella</taxon>
        <taxon>Klebsiella pneumoniae complex</taxon>
    </lineage>
</organism>
<evidence type="ECO:0000256" key="1">
    <source>
        <dbReference type="SAM" id="SignalP"/>
    </source>
</evidence>
<gene>
    <name evidence="3" type="ORF">ETE84_20185</name>
</gene>
<evidence type="ECO:0000259" key="2">
    <source>
        <dbReference type="Pfam" id="PF00419"/>
    </source>
</evidence>
<reference evidence="3" key="1">
    <citation type="submission" date="2019-01" db="EMBL/GenBank/DDBJ databases">
        <authorList>
            <person name="Lista F."/>
            <person name="Anselmo A."/>
        </authorList>
    </citation>
    <scope>NUCLEOTIDE SEQUENCE</scope>
    <source>
        <strain evidence="3">8S</strain>
    </source>
</reference>
<feature type="signal peptide" evidence="1">
    <location>
        <begin position="1"/>
        <end position="22"/>
    </location>
</feature>
<dbReference type="InterPro" id="IPR036937">
    <property type="entry name" value="Adhesion_dom_fimbrial_sf"/>
</dbReference>
<dbReference type="AlphaFoldDB" id="A0A483K6L5"/>
<dbReference type="SUPFAM" id="SSF49401">
    <property type="entry name" value="Bacterial adhesins"/>
    <property type="match status" value="1"/>
</dbReference>
<keyword evidence="1" id="KW-0732">Signal</keyword>
<dbReference type="GO" id="GO:0009289">
    <property type="term" value="C:pilus"/>
    <property type="evidence" value="ECO:0007669"/>
    <property type="project" value="InterPro"/>
</dbReference>
<feature type="chain" id="PRO_5019785963" evidence="1">
    <location>
        <begin position="23"/>
        <end position="183"/>
    </location>
</feature>
<dbReference type="EMBL" id="SDCO01000013">
    <property type="protein sequence ID" value="TCX59556.1"/>
    <property type="molecule type" value="Genomic_DNA"/>
</dbReference>
<dbReference type="Gene3D" id="2.60.40.1090">
    <property type="entry name" value="Fimbrial-type adhesion domain"/>
    <property type="match status" value="1"/>
</dbReference>
<dbReference type="PANTHER" id="PTHR33420:SF26">
    <property type="entry name" value="FIMBRIAL SUBUNIT"/>
    <property type="match status" value="1"/>
</dbReference>
<dbReference type="PANTHER" id="PTHR33420">
    <property type="entry name" value="FIMBRIAL SUBUNIT ELFA-RELATED"/>
    <property type="match status" value="1"/>
</dbReference>
<sequence length="183" mass="19080">MKITTLGLAMLFVGLAAGPVYAADGTRNFIGRVVNGACKLEGAGNNGVIDISMGDIPLSRLKNSQSGTGPAVGVDIRVKDCEKGTYYIVVDGPSPTATPENHVLALNDSGKPAGSVGILLTDRTGTPIGLDAHLDPQHDPRIEIPVDGGSGTFSLKAFYYTWDKAHVLPGDGNATARFTIMQE</sequence>
<dbReference type="GO" id="GO:0043709">
    <property type="term" value="P:cell adhesion involved in single-species biofilm formation"/>
    <property type="evidence" value="ECO:0007669"/>
    <property type="project" value="TreeGrafter"/>
</dbReference>
<dbReference type="Pfam" id="PF00419">
    <property type="entry name" value="Fimbrial"/>
    <property type="match status" value="1"/>
</dbReference>
<evidence type="ECO:0000313" key="3">
    <source>
        <dbReference type="EMBL" id="TCX59556.1"/>
    </source>
</evidence>
<accession>A0A483K6L5</accession>
<proteinExistence type="predicted"/>